<dbReference type="Pfam" id="PF01547">
    <property type="entry name" value="SBP_bac_1"/>
    <property type="match status" value="1"/>
</dbReference>
<keyword evidence="1" id="KW-0732">Signal</keyword>
<name>A0ABT6KQ32_9MICO</name>
<accession>A0ABT6KQ32</accession>
<sequence>MISSRRATRLALAVPLMIALGAGMTACAPAGGDSSADVTELTLIAANSPWTKGLETLAVDYEEETGVKVNLEFYGNEQLNDTLKVKLNAQSSDFDIYAYQVQDVMREFSRNGWLADMTDYVSSDPEWDWDDFQSSARDAVTLDGVVYGVPVMTERHVMYYRSDLLEQAGIPVPTTLDELAAAAAKLNNPDNGFYGIAMRGAKVPLVTQFSSFLYSYGGDFQDEDGNATVDTPEAIEAYEFYGKLLKDYGPPGATNMGWPEASAIFAQGNAAFYLDADSQAYTFLDPANSAVVDTVAYGSFPAGPAGSHPYSIVPQTVGINEFSKKKDAAWEFIKWVTNEENSKKLLSEATVPVARDSAWADDEATSGFPAGLVEIVRSSEGTVGHDRPQLEQVALAREIVGAPAVVAIEGGNVSDSAKQAQTDFQKLLDGEK</sequence>
<dbReference type="PROSITE" id="PS51257">
    <property type="entry name" value="PROKAR_LIPOPROTEIN"/>
    <property type="match status" value="1"/>
</dbReference>
<feature type="signal peptide" evidence="1">
    <location>
        <begin position="1"/>
        <end position="30"/>
    </location>
</feature>
<dbReference type="PANTHER" id="PTHR43649:SF12">
    <property type="entry name" value="DIACETYLCHITOBIOSE BINDING PROTEIN DASA"/>
    <property type="match status" value="1"/>
</dbReference>
<keyword evidence="2" id="KW-0813">Transport</keyword>
<reference evidence="2 3" key="1">
    <citation type="submission" date="2023-04" db="EMBL/GenBank/DDBJ databases">
        <title>Genome Encyclopedia of Bacteria and Archaea VI: Functional Genomics of Type Strains.</title>
        <authorList>
            <person name="Whitman W."/>
        </authorList>
    </citation>
    <scope>NUCLEOTIDE SEQUENCE [LARGE SCALE GENOMIC DNA]</scope>
    <source>
        <strain evidence="2 3">SG_E_30_P1</strain>
    </source>
</reference>
<dbReference type="Gene3D" id="3.40.190.10">
    <property type="entry name" value="Periplasmic binding protein-like II"/>
    <property type="match status" value="2"/>
</dbReference>
<gene>
    <name evidence="2" type="ORF">M2152_002274</name>
</gene>
<evidence type="ECO:0000313" key="3">
    <source>
        <dbReference type="Proteomes" id="UP001160142"/>
    </source>
</evidence>
<evidence type="ECO:0000256" key="1">
    <source>
        <dbReference type="SAM" id="SignalP"/>
    </source>
</evidence>
<keyword evidence="2" id="KW-0762">Sugar transport</keyword>
<dbReference type="CDD" id="cd13585">
    <property type="entry name" value="PBP2_TMBP_like"/>
    <property type="match status" value="1"/>
</dbReference>
<dbReference type="InterPro" id="IPR050490">
    <property type="entry name" value="Bact_solute-bd_prot1"/>
</dbReference>
<dbReference type="PANTHER" id="PTHR43649">
    <property type="entry name" value="ARABINOSE-BINDING PROTEIN-RELATED"/>
    <property type="match status" value="1"/>
</dbReference>
<proteinExistence type="predicted"/>
<comment type="caution">
    <text evidence="2">The sequence shown here is derived from an EMBL/GenBank/DDBJ whole genome shotgun (WGS) entry which is preliminary data.</text>
</comment>
<keyword evidence="3" id="KW-1185">Reference proteome</keyword>
<dbReference type="Proteomes" id="UP001160142">
    <property type="component" value="Unassembled WGS sequence"/>
</dbReference>
<dbReference type="SUPFAM" id="SSF53850">
    <property type="entry name" value="Periplasmic binding protein-like II"/>
    <property type="match status" value="1"/>
</dbReference>
<feature type="chain" id="PRO_5046351318" evidence="1">
    <location>
        <begin position="31"/>
        <end position="432"/>
    </location>
</feature>
<dbReference type="InterPro" id="IPR006059">
    <property type="entry name" value="SBP"/>
</dbReference>
<organism evidence="2 3">
    <name type="scientific">Antiquaquibacter oligotrophicus</name>
    <dbReference type="NCBI Taxonomy" id="2880260"/>
    <lineage>
        <taxon>Bacteria</taxon>
        <taxon>Bacillati</taxon>
        <taxon>Actinomycetota</taxon>
        <taxon>Actinomycetes</taxon>
        <taxon>Micrococcales</taxon>
        <taxon>Microbacteriaceae</taxon>
        <taxon>Antiquaquibacter</taxon>
    </lineage>
</organism>
<protein>
    <submittedName>
        <fullName evidence="2">Multiple sugar transport system substrate-binding protein</fullName>
    </submittedName>
</protein>
<evidence type="ECO:0000313" key="2">
    <source>
        <dbReference type="EMBL" id="MDH6182092.1"/>
    </source>
</evidence>
<dbReference type="EMBL" id="JARXVQ010000001">
    <property type="protein sequence ID" value="MDH6182092.1"/>
    <property type="molecule type" value="Genomic_DNA"/>
</dbReference>